<sequence>MTKFSNSLIASFWLGKELQSNDIIRKEEVRATLNTWQSCLSLRVRQLLLFEDECNKSFKELVLSDNNNSSVICEKGLLKESVFVGLRNDNVPYDTLEAEPFTKASNIIKSIARQISKFFDFNIISTNDFLNLYHDELKWCEDYGVYKKCIELYLEEDYFTVLLMVISNLERILGDIIYSLYNDSSFIPSLLRDLLIAPSLVSIFGEDMIFFLRCIIGPPSSMNLRNVLWHGFINPHEFLPIPAKWYCSLMLTITMNVCNKVRHKGVIVLLKKRDGVSLDGYYYLTQHVDKTDDKHAYDSIKEDFDQLYERVMYGHAIPPQDSHLLILETLLFRNFFVISQSHSAWLRAFHHLSNDQVLLSFILVLPLLEHCLRRIYVCVNKDVQSHRMGTVEVGEYFLTLDIILEEKVARAFCGIEEVKKDEEQMNEIYSEFGGDVMDLLLDLFVHAGGPRLRDRVAHGETNHLISSESFNLSNPLYCQSSTTNEIKLYETWISNYRSRFHPIPLLWKESVQMITNVWKCWNVYREMAKTGRFMMGNWIEPSWVMISENPEDFSLFEQGFLKNIVEADNIFIVVQDCCTRLNKCKFGEAKHFENNSIYWSQIKFTKDDAKVINFRRGVIKKANAGVEKLHSILINLHSSNSLSSRKRKNTQSLFNLFPRIFQQLYFALLTLEQTRNQKAMLSKLVFVERWNGFCVEGNYKDINGAFEELLKHSKTDD</sequence>
<evidence type="ECO:0000313" key="3">
    <source>
        <dbReference type="Proteomes" id="UP000789570"/>
    </source>
</evidence>
<organism evidence="2 3">
    <name type="scientific">Funneliformis caledonium</name>
    <dbReference type="NCBI Taxonomy" id="1117310"/>
    <lineage>
        <taxon>Eukaryota</taxon>
        <taxon>Fungi</taxon>
        <taxon>Fungi incertae sedis</taxon>
        <taxon>Mucoromycota</taxon>
        <taxon>Glomeromycotina</taxon>
        <taxon>Glomeromycetes</taxon>
        <taxon>Glomerales</taxon>
        <taxon>Glomeraceae</taxon>
        <taxon>Funneliformis</taxon>
    </lineage>
</organism>
<dbReference type="AlphaFoldDB" id="A0A9N8Z7L3"/>
<dbReference type="PANTHER" id="PTHR31701">
    <property type="entry name" value="ENDOPLASMIC RETICULUM MEMBRANE-ASSOCIATED RNA DEGRADATION PROTEIN"/>
    <property type="match status" value="1"/>
</dbReference>
<dbReference type="OrthoDB" id="49386at2759"/>
<feature type="domain" description="DUF4209" evidence="1">
    <location>
        <begin position="169"/>
        <end position="255"/>
    </location>
</feature>
<evidence type="ECO:0000259" key="1">
    <source>
        <dbReference type="Pfam" id="PF13910"/>
    </source>
</evidence>
<dbReference type="Proteomes" id="UP000789570">
    <property type="component" value="Unassembled WGS sequence"/>
</dbReference>
<comment type="caution">
    <text evidence="2">The sequence shown here is derived from an EMBL/GenBank/DDBJ whole genome shotgun (WGS) entry which is preliminary data.</text>
</comment>
<dbReference type="PANTHER" id="PTHR31701:SF2">
    <property type="entry name" value="ENDOPLASMIC RETICULUM MEMBRANE-ASSOCIATED RNA DEGRADATION PROTEIN"/>
    <property type="match status" value="1"/>
</dbReference>
<reference evidence="2" key="1">
    <citation type="submission" date="2021-06" db="EMBL/GenBank/DDBJ databases">
        <authorList>
            <person name="Kallberg Y."/>
            <person name="Tangrot J."/>
            <person name="Rosling A."/>
        </authorList>
    </citation>
    <scope>NUCLEOTIDE SEQUENCE</scope>
    <source>
        <strain evidence="2">UK204</strain>
    </source>
</reference>
<evidence type="ECO:0000313" key="2">
    <source>
        <dbReference type="EMBL" id="CAG8474590.1"/>
    </source>
</evidence>
<dbReference type="Pfam" id="PF13910">
    <property type="entry name" value="DUF4209"/>
    <property type="match status" value="1"/>
</dbReference>
<proteinExistence type="predicted"/>
<gene>
    <name evidence="2" type="ORF">FCALED_LOCUS2398</name>
</gene>
<accession>A0A9N8Z7L3</accession>
<name>A0A9N8Z7L3_9GLOM</name>
<dbReference type="EMBL" id="CAJVPQ010000359">
    <property type="protein sequence ID" value="CAG8474590.1"/>
    <property type="molecule type" value="Genomic_DNA"/>
</dbReference>
<dbReference type="InterPro" id="IPR039635">
    <property type="entry name" value="ERMARD"/>
</dbReference>
<keyword evidence="3" id="KW-1185">Reference proteome</keyword>
<protein>
    <submittedName>
        <fullName evidence="2">15154_t:CDS:1</fullName>
    </submittedName>
</protein>
<dbReference type="InterPro" id="IPR025209">
    <property type="entry name" value="DUF4209"/>
</dbReference>